<keyword evidence="1" id="KW-0808">Transferase</keyword>
<reference evidence="1" key="1">
    <citation type="submission" date="2013-12" db="EMBL/GenBank/DDBJ databases">
        <title>A Varibaculum cambriense genome reconstructed from a premature infant gut community with otherwise low bacterial novelty that shifts toward anaerobic metabolism during the third week of life.</title>
        <authorList>
            <person name="Brown C.T."/>
            <person name="Sharon I."/>
            <person name="Thomas B.C."/>
            <person name="Castelle C.J."/>
            <person name="Morowitz M.J."/>
            <person name="Banfield J.F."/>
        </authorList>
    </citation>
    <scope>NUCLEOTIDE SEQUENCE</scope>
</reference>
<dbReference type="EMBL" id="AZMM01003342">
    <property type="protein sequence ID" value="ETJ42683.1"/>
    <property type="molecule type" value="Genomic_DNA"/>
</dbReference>
<evidence type="ECO:0000313" key="1">
    <source>
        <dbReference type="EMBL" id="ETJ42683.1"/>
    </source>
</evidence>
<sequence>YFFAIRSSKSKVPDLNKYVKYLLSDTLDNQYVDEIFMYLLYHNENEIIDLYYQTHSSEINTKSVLLYFKHLIKVKKYEQAYALSKK</sequence>
<gene>
    <name evidence="1" type="ORF">Q604_UNBC03342G0001</name>
</gene>
<dbReference type="AlphaFoldDB" id="W1YJF5"/>
<organism evidence="1">
    <name type="scientific">human gut metagenome</name>
    <dbReference type="NCBI Taxonomy" id="408170"/>
    <lineage>
        <taxon>unclassified sequences</taxon>
        <taxon>metagenomes</taxon>
        <taxon>organismal metagenomes</taxon>
    </lineage>
</organism>
<proteinExistence type="predicted"/>
<feature type="non-terminal residue" evidence="1">
    <location>
        <position position="86"/>
    </location>
</feature>
<comment type="caution">
    <text evidence="1">The sequence shown here is derived from an EMBL/GenBank/DDBJ whole genome shotgun (WGS) entry which is preliminary data.</text>
</comment>
<feature type="non-terminal residue" evidence="1">
    <location>
        <position position="1"/>
    </location>
</feature>
<protein>
    <submittedName>
        <fullName evidence="1">CDP-Glycerol:Poly(Glycerophosphate) glycerophosphotransferase</fullName>
    </submittedName>
</protein>
<name>W1YJF5_9ZZZZ</name>
<accession>W1YJF5</accession>
<dbReference type="GO" id="GO:0016740">
    <property type="term" value="F:transferase activity"/>
    <property type="evidence" value="ECO:0007669"/>
    <property type="project" value="UniProtKB-KW"/>
</dbReference>